<evidence type="ECO:0000256" key="2">
    <source>
        <dbReference type="SAM" id="SignalP"/>
    </source>
</evidence>
<keyword evidence="4" id="KW-1185">Reference proteome</keyword>
<organism evidence="3 4">
    <name type="scientific">Plantactinospora siamensis</name>
    <dbReference type="NCBI Taxonomy" id="555372"/>
    <lineage>
        <taxon>Bacteria</taxon>
        <taxon>Bacillati</taxon>
        <taxon>Actinomycetota</taxon>
        <taxon>Actinomycetes</taxon>
        <taxon>Micromonosporales</taxon>
        <taxon>Micromonosporaceae</taxon>
        <taxon>Plantactinospora</taxon>
    </lineage>
</organism>
<reference evidence="3 4" key="1">
    <citation type="submission" date="2024-09" db="EMBL/GenBank/DDBJ databases">
        <authorList>
            <person name="Sun Q."/>
            <person name="Mori K."/>
        </authorList>
    </citation>
    <scope>NUCLEOTIDE SEQUENCE [LARGE SCALE GENOMIC DNA]</scope>
    <source>
        <strain evidence="3 4">TBRC 2205</strain>
    </source>
</reference>
<accession>A0ABV6P0C8</accession>
<dbReference type="Proteomes" id="UP001589894">
    <property type="component" value="Unassembled WGS sequence"/>
</dbReference>
<evidence type="ECO:0000313" key="4">
    <source>
        <dbReference type="Proteomes" id="UP001589894"/>
    </source>
</evidence>
<comment type="caution">
    <text evidence="3">The sequence shown here is derived from an EMBL/GenBank/DDBJ whole genome shotgun (WGS) entry which is preliminary data.</text>
</comment>
<evidence type="ECO:0000313" key="3">
    <source>
        <dbReference type="EMBL" id="MFC0566471.1"/>
    </source>
</evidence>
<feature type="transmembrane region" description="Helical" evidence="1">
    <location>
        <begin position="212"/>
        <end position="232"/>
    </location>
</feature>
<keyword evidence="1" id="KW-0812">Transmembrane</keyword>
<name>A0ABV6P0C8_9ACTN</name>
<keyword evidence="1" id="KW-1133">Transmembrane helix</keyword>
<feature type="signal peptide" evidence="2">
    <location>
        <begin position="1"/>
        <end position="39"/>
    </location>
</feature>
<keyword evidence="1" id="KW-0472">Membrane</keyword>
<sequence length="248" mass="26703">MVRLPSTANRRTCPRVRTVAAAVAAAATTLAGLPGVAAAHPGSQPIPDAAYYRADLAEVVPAPAGVRVRVDPAGEWIELTDGGPAEVIVFGYAREPYLRITSTTVQENQLSQTTYLNRSLFADSVPTAPASGNLAPVWRTIGSAGSVRWHDHRIHWMGQARPPAVDADPRHPHPVGDWTVHATAAGRPFEIHGSLRWLGKPDAANAQPVPGWLLWIVESMALVILVLLGLVVRQHRRGRRRNIPTPTG</sequence>
<gene>
    <name evidence="3" type="ORF">ACFFHU_20320</name>
</gene>
<proteinExistence type="predicted"/>
<dbReference type="RefSeq" id="WP_377341118.1">
    <property type="nucleotide sequence ID" value="NZ_JBHLUE010000016.1"/>
</dbReference>
<feature type="chain" id="PRO_5047105903" evidence="2">
    <location>
        <begin position="40"/>
        <end position="248"/>
    </location>
</feature>
<evidence type="ECO:0000256" key="1">
    <source>
        <dbReference type="SAM" id="Phobius"/>
    </source>
</evidence>
<protein>
    <submittedName>
        <fullName evidence="3">Uncharacterized protein</fullName>
    </submittedName>
</protein>
<keyword evidence="2" id="KW-0732">Signal</keyword>
<dbReference type="EMBL" id="JBHLUE010000016">
    <property type="protein sequence ID" value="MFC0566471.1"/>
    <property type="molecule type" value="Genomic_DNA"/>
</dbReference>